<dbReference type="PANTHER" id="PTHR47203">
    <property type="match status" value="1"/>
</dbReference>
<keyword evidence="2" id="KW-0540">Nuclease</keyword>
<dbReference type="Proteomes" id="UP000781958">
    <property type="component" value="Unassembled WGS sequence"/>
</dbReference>
<feature type="domain" description="HhH-GPD" evidence="1">
    <location>
        <begin position="41"/>
        <end position="208"/>
    </location>
</feature>
<dbReference type="InterPro" id="IPR023170">
    <property type="entry name" value="HhH_base_excis_C"/>
</dbReference>
<accession>A0ABS4SHG8</accession>
<dbReference type="GO" id="GO:0140078">
    <property type="term" value="F:class I DNA-(apurinic or apyrimidinic site) endonuclease activity"/>
    <property type="evidence" value="ECO:0007669"/>
    <property type="project" value="UniProtKB-EC"/>
</dbReference>
<keyword evidence="2" id="KW-0255">Endonuclease</keyword>
<comment type="caution">
    <text evidence="2">The sequence shown here is derived from an EMBL/GenBank/DDBJ whole genome shotgun (WGS) entry which is preliminary data.</text>
</comment>
<dbReference type="Gene3D" id="1.10.340.30">
    <property type="entry name" value="Hypothetical protein, domain 2"/>
    <property type="match status" value="1"/>
</dbReference>
<name>A0ABS4SHG8_9PROT</name>
<evidence type="ECO:0000313" key="2">
    <source>
        <dbReference type="EMBL" id="MBP2292019.1"/>
    </source>
</evidence>
<protein>
    <submittedName>
        <fullName evidence="2">Endonuclease-3</fullName>
        <ecNumber evidence="2">4.2.99.18</ecNumber>
    </submittedName>
</protein>
<dbReference type="EC" id="4.2.99.18" evidence="2"/>
<evidence type="ECO:0000259" key="1">
    <source>
        <dbReference type="SMART" id="SM00478"/>
    </source>
</evidence>
<proteinExistence type="predicted"/>
<dbReference type="InterPro" id="IPR003265">
    <property type="entry name" value="HhH-GPD_domain"/>
</dbReference>
<organism evidence="2 3">
    <name type="scientific">Azospirillum rugosum</name>
    <dbReference type="NCBI Taxonomy" id="416170"/>
    <lineage>
        <taxon>Bacteria</taxon>
        <taxon>Pseudomonadati</taxon>
        <taxon>Pseudomonadota</taxon>
        <taxon>Alphaproteobacteria</taxon>
        <taxon>Rhodospirillales</taxon>
        <taxon>Azospirillaceae</taxon>
        <taxon>Azospirillum</taxon>
    </lineage>
</organism>
<dbReference type="InterPro" id="IPR011257">
    <property type="entry name" value="DNA_glycosylase"/>
</dbReference>
<dbReference type="SMART" id="SM00478">
    <property type="entry name" value="ENDO3c"/>
    <property type="match status" value="1"/>
</dbReference>
<evidence type="ECO:0000313" key="3">
    <source>
        <dbReference type="Proteomes" id="UP000781958"/>
    </source>
</evidence>
<reference evidence="2 3" key="1">
    <citation type="submission" date="2021-03" db="EMBL/GenBank/DDBJ databases">
        <title>Genomic Encyclopedia of Type Strains, Phase III (KMG-III): the genomes of soil and plant-associated and newly described type strains.</title>
        <authorList>
            <person name="Whitman W."/>
        </authorList>
    </citation>
    <scope>NUCLEOTIDE SEQUENCE [LARGE SCALE GENOMIC DNA]</scope>
    <source>
        <strain evidence="2 3">IMMIB AFH-6</strain>
    </source>
</reference>
<keyword evidence="3" id="KW-1185">Reference proteome</keyword>
<dbReference type="PIRSF" id="PIRSF001435">
    <property type="entry name" value="Nth"/>
    <property type="match status" value="1"/>
</dbReference>
<dbReference type="EMBL" id="JAGINP010000005">
    <property type="protein sequence ID" value="MBP2292019.1"/>
    <property type="molecule type" value="Genomic_DNA"/>
</dbReference>
<dbReference type="Gene3D" id="1.10.1670.10">
    <property type="entry name" value="Helix-hairpin-Helix base-excision DNA repair enzymes (C-terminal)"/>
    <property type="match status" value="1"/>
</dbReference>
<gene>
    <name evidence="2" type="ORF">J2851_001780</name>
</gene>
<dbReference type="PANTHER" id="PTHR47203:SF1">
    <property type="entry name" value="HYPOTHETICAL BASE EXCISION DNA REPAIR PROTEIN (EUROFUNG)"/>
    <property type="match status" value="1"/>
</dbReference>
<keyword evidence="2" id="KW-0378">Hydrolase</keyword>
<dbReference type="SUPFAM" id="SSF48150">
    <property type="entry name" value="DNA-glycosylase"/>
    <property type="match status" value="1"/>
</dbReference>
<dbReference type="CDD" id="cd00056">
    <property type="entry name" value="ENDO3c"/>
    <property type="match status" value="1"/>
</dbReference>
<dbReference type="Pfam" id="PF00730">
    <property type="entry name" value="HhH-GPD"/>
    <property type="match status" value="1"/>
</dbReference>
<keyword evidence="2" id="KW-0456">Lyase</keyword>
<dbReference type="RefSeq" id="WP_209765820.1">
    <property type="nucleotide sequence ID" value="NZ_JAGINP010000005.1"/>
</dbReference>
<sequence length="242" mass="26646">MTESLQDKLLEIHRRLCLIFGCPVAYFRALDPLSELVSSLLSHRTRNAASGAAFRALRARWDGGRGGDWAAVRDADPAEVEATIAGVTWPEQKAPRIQAILRRITELRGELSLDFLAELSVEEARAWLEQLPGVGPKTSAAVMSFSSLRRPALPVDSHHHRVAVRTGLIPPSVAVGPSHRILEAQLPPDWTAQQIYDNHEVMMLHGQRVCSYRDPACHRCVLLELCPTGQARMGGEVQARGA</sequence>